<dbReference type="Gene3D" id="3.40.630.10">
    <property type="entry name" value="Zn peptidases"/>
    <property type="match status" value="1"/>
</dbReference>
<dbReference type="SUPFAM" id="SSF53187">
    <property type="entry name" value="Zn-dependent exopeptidases"/>
    <property type="match status" value="1"/>
</dbReference>
<reference evidence="1 2" key="1">
    <citation type="submission" date="2017-06" db="EMBL/GenBank/DDBJ databases">
        <authorList>
            <person name="Kim H.J."/>
            <person name="Triplett B.A."/>
        </authorList>
    </citation>
    <scope>NUCLEOTIDE SEQUENCE [LARGE SCALE GENOMIC DNA]</scope>
    <source>
        <strain evidence="1 2">SCA</strain>
    </source>
</reference>
<dbReference type="AlphaFoldDB" id="A0A239LA22"/>
<organism evidence="1 2">
    <name type="scientific">Anaerovirgula multivorans</name>
    <dbReference type="NCBI Taxonomy" id="312168"/>
    <lineage>
        <taxon>Bacteria</taxon>
        <taxon>Bacillati</taxon>
        <taxon>Bacillota</taxon>
        <taxon>Clostridia</taxon>
        <taxon>Peptostreptococcales</taxon>
        <taxon>Natronincolaceae</taxon>
        <taxon>Anaerovirgula</taxon>
    </lineage>
</organism>
<evidence type="ECO:0000313" key="2">
    <source>
        <dbReference type="Proteomes" id="UP000198304"/>
    </source>
</evidence>
<accession>A0A239LA22</accession>
<sequence>MQLLNQNKWLNIYTYLIYDTEEKKRPTGISTNMVNLVFKSMQNVLEEGTLVSEKPALGGEEFASIHNPKFNPDENALAIGIQIMVQVALNFCKPIKDLSSLERNPKG</sequence>
<gene>
    <name evidence="1" type="ORF">SAMN05446037_10697</name>
</gene>
<name>A0A239LA22_9FIRM</name>
<protein>
    <submittedName>
        <fullName evidence="1">Uncharacterized protein</fullName>
    </submittedName>
</protein>
<keyword evidence="2" id="KW-1185">Reference proteome</keyword>
<proteinExistence type="predicted"/>
<dbReference type="EMBL" id="FZOJ01000069">
    <property type="protein sequence ID" value="SNT27311.1"/>
    <property type="molecule type" value="Genomic_DNA"/>
</dbReference>
<dbReference type="Proteomes" id="UP000198304">
    <property type="component" value="Unassembled WGS sequence"/>
</dbReference>
<evidence type="ECO:0000313" key="1">
    <source>
        <dbReference type="EMBL" id="SNT27311.1"/>
    </source>
</evidence>